<gene>
    <name evidence="7" type="ORF">WN50_15070</name>
</gene>
<keyword evidence="5" id="KW-0175">Coiled coil</keyword>
<evidence type="ECO:0000256" key="1">
    <source>
        <dbReference type="ARBA" id="ARBA00009369"/>
    </source>
</evidence>
<evidence type="ECO:0000313" key="8">
    <source>
        <dbReference type="Proteomes" id="UP000033607"/>
    </source>
</evidence>
<dbReference type="NCBIfam" id="TIGR00219">
    <property type="entry name" value="mreC"/>
    <property type="match status" value="1"/>
</dbReference>
<dbReference type="GO" id="GO:0008360">
    <property type="term" value="P:regulation of cell shape"/>
    <property type="evidence" value="ECO:0007669"/>
    <property type="project" value="UniProtKB-KW"/>
</dbReference>
<name>A0A0F5YF98_9CYAN</name>
<dbReference type="OrthoDB" id="9792313at2"/>
<dbReference type="InterPro" id="IPR055342">
    <property type="entry name" value="MreC_beta-barrel_core"/>
</dbReference>
<dbReference type="EMBL" id="LATL02000077">
    <property type="protein sequence ID" value="KKD37317.1"/>
    <property type="molecule type" value="Genomic_DNA"/>
</dbReference>
<sequence>MNTRSWWNRHGSQLTLLGLAVLTAWLVRQTQGAALFEIYYWVSRPFHQSEEQAMIVQQQGTVLNARIDQLEAEIEELKSQNQKLQKLLGYISSKPNDKGVVAPVIGRSAEHWWQQVTLGRGSQSGIKVDNLVMGPGGVVGRVVSVTQNTSQVLLLSDPTSRVGVAVSRTRQMGYLKGQGNNQGVMEFFDNVPKVKADDVVVTSAFSQIFPAGWPVGKVVSVDLNKAPAPEAVIEFFVPLGSLEWVVVYPNPKSIEKVEIKN</sequence>
<evidence type="ECO:0000256" key="2">
    <source>
        <dbReference type="ARBA" id="ARBA00013855"/>
    </source>
</evidence>
<keyword evidence="3" id="KW-0133">Cell shape</keyword>
<evidence type="ECO:0000256" key="4">
    <source>
        <dbReference type="ARBA" id="ARBA00032089"/>
    </source>
</evidence>
<accession>A0A0F5YF98</accession>
<dbReference type="Gene3D" id="2.40.10.340">
    <property type="entry name" value="Rod shape-determining protein MreC, domain 1"/>
    <property type="match status" value="1"/>
</dbReference>
<dbReference type="InterPro" id="IPR007221">
    <property type="entry name" value="MreC"/>
</dbReference>
<evidence type="ECO:0000256" key="5">
    <source>
        <dbReference type="SAM" id="Coils"/>
    </source>
</evidence>
<dbReference type="AlphaFoldDB" id="A0A0F5YF98"/>
<proteinExistence type="inferred from homology"/>
<dbReference type="RefSeq" id="WP_046279382.1">
    <property type="nucleotide sequence ID" value="NZ_LATL02000077.1"/>
</dbReference>
<dbReference type="InterPro" id="IPR042177">
    <property type="entry name" value="Cell/Rod_1"/>
</dbReference>
<reference evidence="7 8" key="1">
    <citation type="submission" date="2015-06" db="EMBL/GenBank/DDBJ databases">
        <title>Draft genome assembly of filamentous brackish cyanobacterium Limnoraphis robusta strain CS-951.</title>
        <authorList>
            <person name="Willis A."/>
            <person name="Parks M."/>
            <person name="Burford M.A."/>
        </authorList>
    </citation>
    <scope>NUCLEOTIDE SEQUENCE [LARGE SCALE GENOMIC DNA]</scope>
    <source>
        <strain evidence="7 8">CS-951</strain>
    </source>
</reference>
<dbReference type="GO" id="GO:0005886">
    <property type="term" value="C:plasma membrane"/>
    <property type="evidence" value="ECO:0007669"/>
    <property type="project" value="TreeGrafter"/>
</dbReference>
<dbReference type="Gene3D" id="2.40.10.350">
    <property type="entry name" value="Rod shape-determining protein MreC, domain 2"/>
    <property type="match status" value="1"/>
</dbReference>
<protein>
    <recommendedName>
        <fullName evidence="2">Cell shape-determining protein MreC</fullName>
    </recommendedName>
    <alternativeName>
        <fullName evidence="4">Cell shape protein MreC</fullName>
    </alternativeName>
</protein>
<dbReference type="PANTHER" id="PTHR34138:SF1">
    <property type="entry name" value="CELL SHAPE-DETERMINING PROTEIN MREC"/>
    <property type="match status" value="1"/>
</dbReference>
<evidence type="ECO:0000256" key="3">
    <source>
        <dbReference type="ARBA" id="ARBA00022960"/>
    </source>
</evidence>
<dbReference type="NCBIfam" id="NF010527">
    <property type="entry name" value="PRK13922.6-2"/>
    <property type="match status" value="1"/>
</dbReference>
<comment type="caution">
    <text evidence="7">The sequence shown here is derived from an EMBL/GenBank/DDBJ whole genome shotgun (WGS) entry which is preliminary data.</text>
</comment>
<dbReference type="Pfam" id="PF04085">
    <property type="entry name" value="MreC"/>
    <property type="match status" value="1"/>
</dbReference>
<feature type="coiled-coil region" evidence="5">
    <location>
        <begin position="60"/>
        <end position="87"/>
    </location>
</feature>
<comment type="similarity">
    <text evidence="1">Belongs to the MreC family.</text>
</comment>
<evidence type="ECO:0000259" key="6">
    <source>
        <dbReference type="Pfam" id="PF04085"/>
    </source>
</evidence>
<dbReference type="PATRIC" id="fig|1637645.4.peg.1519"/>
<feature type="domain" description="Rod shape-determining protein MreC beta-barrel core" evidence="6">
    <location>
        <begin position="104"/>
        <end position="248"/>
    </location>
</feature>
<dbReference type="PANTHER" id="PTHR34138">
    <property type="entry name" value="CELL SHAPE-DETERMINING PROTEIN MREC"/>
    <property type="match status" value="1"/>
</dbReference>
<dbReference type="CDD" id="cd14686">
    <property type="entry name" value="bZIP"/>
    <property type="match status" value="1"/>
</dbReference>
<dbReference type="Proteomes" id="UP000033607">
    <property type="component" value="Unassembled WGS sequence"/>
</dbReference>
<dbReference type="InterPro" id="IPR042175">
    <property type="entry name" value="Cell/Rod_MreC_2"/>
</dbReference>
<organism evidence="7 8">
    <name type="scientific">Limnoraphis robusta CS-951</name>
    <dbReference type="NCBI Taxonomy" id="1637645"/>
    <lineage>
        <taxon>Bacteria</taxon>
        <taxon>Bacillati</taxon>
        <taxon>Cyanobacteriota</taxon>
        <taxon>Cyanophyceae</taxon>
        <taxon>Oscillatoriophycideae</taxon>
        <taxon>Oscillatoriales</taxon>
        <taxon>Sirenicapillariaceae</taxon>
        <taxon>Limnoraphis</taxon>
    </lineage>
</organism>
<evidence type="ECO:0000313" key="7">
    <source>
        <dbReference type="EMBL" id="KKD37317.1"/>
    </source>
</evidence>